<organism evidence="1">
    <name type="scientific">hydrothermal vent metagenome</name>
    <dbReference type="NCBI Taxonomy" id="652676"/>
    <lineage>
        <taxon>unclassified sequences</taxon>
        <taxon>metagenomes</taxon>
        <taxon>ecological metagenomes</taxon>
    </lineage>
</organism>
<name>A0A3B1DNG2_9ZZZZ</name>
<feature type="non-terminal residue" evidence="1">
    <location>
        <position position="434"/>
    </location>
</feature>
<accession>A0A3B1DNG2</accession>
<dbReference type="EMBL" id="UOGJ01000132">
    <property type="protein sequence ID" value="VAX37598.1"/>
    <property type="molecule type" value="Genomic_DNA"/>
</dbReference>
<proteinExistence type="predicted"/>
<protein>
    <submittedName>
        <fullName evidence="1">Uncharacterized protein</fullName>
    </submittedName>
</protein>
<gene>
    <name evidence="1" type="ORF">MNBD_UNCLBAC01-435</name>
</gene>
<sequence>MLSSTELLFSAKTNESTTEKEFTLDLWDHLTLPYFMGLPLNDFSNIPRGFGHVLNKNESSTRVDFLLSDQIYEDPQVLLSGIQWKLMVEHRKGFSLPNGWKGDWGIIGALSLFQKEPNWADYLIKTFEKMIGGTSKRFEPDGVPEHGFRITGKDGNVLWEVKHNDWILENPFFFGRIGGSFSDKTQWALSGALSPHLWGKKLPGSSVSMGAEFYYQMSSKSIFYINSGLTWVFDKKNIGELLEETTIFGGALGVNYTLNESYLQIAYSFNTNPYQLEGSSFGESTEQISISWVVPIGKKDSSGMLTIYIPPGQEAINTKEASTNNDLPAPDTVVGFTYVQSSANSPLVSKEKQELYGGINLDPTHADFQVQQNNQKTPLLFSEKSFEYMNNIQGFSPIILKILPINNLPLLLGFQMDSSNELSPLTENNELPDK</sequence>
<evidence type="ECO:0000313" key="1">
    <source>
        <dbReference type="EMBL" id="VAX37598.1"/>
    </source>
</evidence>
<dbReference type="AlphaFoldDB" id="A0A3B1DNG2"/>
<reference evidence="1" key="1">
    <citation type="submission" date="2018-06" db="EMBL/GenBank/DDBJ databases">
        <authorList>
            <person name="Zhirakovskaya E."/>
        </authorList>
    </citation>
    <scope>NUCLEOTIDE SEQUENCE</scope>
</reference>